<dbReference type="CDD" id="cd07377">
    <property type="entry name" value="WHTH_GntR"/>
    <property type="match status" value="1"/>
</dbReference>
<dbReference type="Gene3D" id="1.10.10.10">
    <property type="entry name" value="Winged helix-like DNA-binding domain superfamily/Winged helix DNA-binding domain"/>
    <property type="match status" value="1"/>
</dbReference>
<dbReference type="Proteomes" id="UP001207605">
    <property type="component" value="Unassembled WGS sequence"/>
</dbReference>
<dbReference type="InterPro" id="IPR000524">
    <property type="entry name" value="Tscrpt_reg_HTH_GntR"/>
</dbReference>
<name>A0ABT2S6K2_9FIRM</name>
<evidence type="ECO:0000256" key="3">
    <source>
        <dbReference type="ARBA" id="ARBA00023163"/>
    </source>
</evidence>
<dbReference type="PRINTS" id="PR00035">
    <property type="entry name" value="HTHGNTR"/>
</dbReference>
<evidence type="ECO:0000256" key="2">
    <source>
        <dbReference type="ARBA" id="ARBA00023125"/>
    </source>
</evidence>
<evidence type="ECO:0000313" key="6">
    <source>
        <dbReference type="Proteomes" id="UP001207605"/>
    </source>
</evidence>
<proteinExistence type="predicted"/>
<dbReference type="SMART" id="SM00345">
    <property type="entry name" value="HTH_GNTR"/>
    <property type="match status" value="1"/>
</dbReference>
<dbReference type="InterPro" id="IPR036388">
    <property type="entry name" value="WH-like_DNA-bd_sf"/>
</dbReference>
<protein>
    <submittedName>
        <fullName evidence="5">GntR family transcriptional regulator</fullName>
    </submittedName>
</protein>
<dbReference type="PANTHER" id="PTHR43537:SF5">
    <property type="entry name" value="UXU OPERON TRANSCRIPTIONAL REGULATOR"/>
    <property type="match status" value="1"/>
</dbReference>
<evidence type="ECO:0000256" key="1">
    <source>
        <dbReference type="ARBA" id="ARBA00023015"/>
    </source>
</evidence>
<gene>
    <name evidence="5" type="ORF">OCV65_07870</name>
</gene>
<dbReference type="Gene3D" id="1.20.120.530">
    <property type="entry name" value="GntR ligand-binding domain-like"/>
    <property type="match status" value="1"/>
</dbReference>
<dbReference type="SUPFAM" id="SSF48008">
    <property type="entry name" value="GntR ligand-binding domain-like"/>
    <property type="match status" value="1"/>
</dbReference>
<dbReference type="InterPro" id="IPR011711">
    <property type="entry name" value="GntR_C"/>
</dbReference>
<comment type="caution">
    <text evidence="5">The sequence shown here is derived from an EMBL/GenBank/DDBJ whole genome shotgun (WGS) entry which is preliminary data.</text>
</comment>
<organism evidence="5 6">
    <name type="scientific">Dorea ammoniilytica</name>
    <dbReference type="NCBI Taxonomy" id="2981788"/>
    <lineage>
        <taxon>Bacteria</taxon>
        <taxon>Bacillati</taxon>
        <taxon>Bacillota</taxon>
        <taxon>Clostridia</taxon>
        <taxon>Lachnospirales</taxon>
        <taxon>Lachnospiraceae</taxon>
        <taxon>Dorea</taxon>
    </lineage>
</organism>
<keyword evidence="6" id="KW-1185">Reference proteome</keyword>
<dbReference type="RefSeq" id="WP_262581598.1">
    <property type="nucleotide sequence ID" value="NZ_JAOQJV010000008.1"/>
</dbReference>
<dbReference type="PANTHER" id="PTHR43537">
    <property type="entry name" value="TRANSCRIPTIONAL REGULATOR, GNTR FAMILY"/>
    <property type="match status" value="1"/>
</dbReference>
<evidence type="ECO:0000313" key="5">
    <source>
        <dbReference type="EMBL" id="MCU6700148.1"/>
    </source>
</evidence>
<dbReference type="InterPro" id="IPR008920">
    <property type="entry name" value="TF_FadR/GntR_C"/>
</dbReference>
<keyword evidence="3" id="KW-0804">Transcription</keyword>
<feature type="domain" description="HTH gntR-type" evidence="4">
    <location>
        <begin position="9"/>
        <end position="77"/>
    </location>
</feature>
<accession>A0ABT2S6K2</accession>
<dbReference type="Pfam" id="PF07729">
    <property type="entry name" value="FCD"/>
    <property type="match status" value="1"/>
</dbReference>
<dbReference type="InterPro" id="IPR036390">
    <property type="entry name" value="WH_DNA-bd_sf"/>
</dbReference>
<keyword evidence="1" id="KW-0805">Transcription regulation</keyword>
<reference evidence="5 6" key="1">
    <citation type="journal article" date="2021" name="ISME Commun">
        <title>Automated analysis of genomic sequences facilitates high-throughput and comprehensive description of bacteria.</title>
        <authorList>
            <person name="Hitch T.C.A."/>
        </authorList>
    </citation>
    <scope>NUCLEOTIDE SEQUENCE [LARGE SCALE GENOMIC DNA]</scope>
    <source>
        <strain evidence="5 6">Sanger_02</strain>
    </source>
</reference>
<evidence type="ECO:0000259" key="4">
    <source>
        <dbReference type="PROSITE" id="PS50949"/>
    </source>
</evidence>
<keyword evidence="2" id="KW-0238">DNA-binding</keyword>
<dbReference type="SUPFAM" id="SSF46785">
    <property type="entry name" value="Winged helix' DNA-binding domain"/>
    <property type="match status" value="1"/>
</dbReference>
<dbReference type="PROSITE" id="PS50949">
    <property type="entry name" value="HTH_GNTR"/>
    <property type="match status" value="1"/>
</dbReference>
<sequence length="249" mass="28430">MKFKAINTLSIKELFISQIEEMILSGELKPGDKLPTERELADEMNISKTIVHDGIRELARIGFLDVISRKGIYVADYTFTGNLETLLAVIRYRGDTLDSKMITSLLDVRIYLECPALEILCASRTEDDIARLEILQSDMKKALDADIESFANTLFLYRRAIVSLSGNCISPMIMNAFFNASITAWTDYCEFIGREPTYKSLLQTTEYIRNRDATAAIHLFKEQIDQYRSHFEHPHVTDDPVAKMKGRNN</sequence>
<dbReference type="SMART" id="SM00895">
    <property type="entry name" value="FCD"/>
    <property type="match status" value="1"/>
</dbReference>
<dbReference type="Pfam" id="PF00392">
    <property type="entry name" value="GntR"/>
    <property type="match status" value="1"/>
</dbReference>
<dbReference type="EMBL" id="JAOQJV010000008">
    <property type="protein sequence ID" value="MCU6700148.1"/>
    <property type="molecule type" value="Genomic_DNA"/>
</dbReference>